<evidence type="ECO:0000256" key="2">
    <source>
        <dbReference type="ARBA" id="ARBA00022723"/>
    </source>
</evidence>
<dbReference type="InterPro" id="IPR032860">
    <property type="entry name" value="ALKBH5"/>
</dbReference>
<evidence type="ECO:0000256" key="1">
    <source>
        <dbReference type="ARBA" id="ARBA00007879"/>
    </source>
</evidence>
<keyword evidence="3" id="KW-0223">Dioxygenase</keyword>
<name>A0AAW1P6C8_9CHLO</name>
<protein>
    <recommendedName>
        <fullName evidence="9">Alpha-ketoglutarate-dependent dioxygenase AlkB-like domain-containing protein</fullName>
    </recommendedName>
</protein>
<gene>
    <name evidence="7" type="ORF">WJX72_004669</name>
</gene>
<dbReference type="Gene3D" id="2.60.120.590">
    <property type="entry name" value="Alpha-ketoglutarate-dependent dioxygenase AlkB-like"/>
    <property type="match status" value="1"/>
</dbReference>
<evidence type="ECO:0008006" key="9">
    <source>
        <dbReference type="Google" id="ProtNLM"/>
    </source>
</evidence>
<feature type="region of interest" description="Disordered" evidence="6">
    <location>
        <begin position="87"/>
        <end position="117"/>
    </location>
</feature>
<accession>A0AAW1P6C8</accession>
<organism evidence="7 8">
    <name type="scientific">[Myrmecia] bisecta</name>
    <dbReference type="NCBI Taxonomy" id="41462"/>
    <lineage>
        <taxon>Eukaryota</taxon>
        <taxon>Viridiplantae</taxon>
        <taxon>Chlorophyta</taxon>
        <taxon>core chlorophytes</taxon>
        <taxon>Trebouxiophyceae</taxon>
        <taxon>Trebouxiales</taxon>
        <taxon>Trebouxiaceae</taxon>
        <taxon>Myrmecia</taxon>
    </lineage>
</organism>
<evidence type="ECO:0000313" key="8">
    <source>
        <dbReference type="Proteomes" id="UP001489004"/>
    </source>
</evidence>
<dbReference type="GO" id="GO:0006406">
    <property type="term" value="P:mRNA export from nucleus"/>
    <property type="evidence" value="ECO:0007669"/>
    <property type="project" value="TreeGrafter"/>
</dbReference>
<reference evidence="7 8" key="1">
    <citation type="journal article" date="2024" name="Nat. Commun.">
        <title>Phylogenomics reveals the evolutionary origins of lichenization in chlorophyte algae.</title>
        <authorList>
            <person name="Puginier C."/>
            <person name="Libourel C."/>
            <person name="Otte J."/>
            <person name="Skaloud P."/>
            <person name="Haon M."/>
            <person name="Grisel S."/>
            <person name="Petersen M."/>
            <person name="Berrin J.G."/>
            <person name="Delaux P.M."/>
            <person name="Dal Grande F."/>
            <person name="Keller J."/>
        </authorList>
    </citation>
    <scope>NUCLEOTIDE SEQUENCE [LARGE SCALE GENOMIC DNA]</scope>
    <source>
        <strain evidence="7 8">SAG 2043</strain>
    </source>
</reference>
<evidence type="ECO:0000256" key="4">
    <source>
        <dbReference type="ARBA" id="ARBA00023002"/>
    </source>
</evidence>
<feature type="compositionally biased region" description="Low complexity" evidence="6">
    <location>
        <begin position="27"/>
        <end position="43"/>
    </location>
</feature>
<keyword evidence="4" id="KW-0560">Oxidoreductase</keyword>
<keyword evidence="8" id="KW-1185">Reference proteome</keyword>
<keyword evidence="2" id="KW-0479">Metal-binding</keyword>
<sequence>MSDSSSEEDLAAFESVAVTGLHITSTAAKSASKAAGAAVSVAGTRGKAGDNGHAGNYSLDDKDAPLPQGFQDKLWNALERRLEKSLKTTSKKRRLEDEAERPLQNGATEAPAEDQADDMGLRLFGKVKVGTPVVLSAPVAAPKRKKRKKESAQEKEARMSAQLDEEAQALQRLQSVVVEASQLMERAAVAAAKAEPHIADPDAEDEEPKRKTRIYIPAADSAKKVTTHWHGGTEQVEWYLPNGRHTGLTQWHSIFSRDETEAVEKQVDQIFNVSNRSRYMSTTFDDKEHSCGRVKAYFGGRVPYKGPGRTRTPQADVDAVPTFLRELYGQLEERIPAAKGRALQHPALLDIVEINMYRPGGRLGRHVDPIIYKRPIVMVRLFNDGFLSLGYNCGLRRKEAGPFFQVPMMRGSVTMLDGLFADELQHMVKGSDVQNKSATILPRSLHREARNVLYERKRQRQQ</sequence>
<feature type="region of interest" description="Disordered" evidence="6">
    <location>
        <begin position="27"/>
        <end position="65"/>
    </location>
</feature>
<dbReference type="GO" id="GO:0035515">
    <property type="term" value="F:oxidative RNA demethylase activity"/>
    <property type="evidence" value="ECO:0007669"/>
    <property type="project" value="InterPro"/>
</dbReference>
<dbReference type="Proteomes" id="UP001489004">
    <property type="component" value="Unassembled WGS sequence"/>
</dbReference>
<dbReference type="EMBL" id="JALJOR010000014">
    <property type="protein sequence ID" value="KAK9806186.1"/>
    <property type="molecule type" value="Genomic_DNA"/>
</dbReference>
<evidence type="ECO:0000256" key="5">
    <source>
        <dbReference type="ARBA" id="ARBA00023004"/>
    </source>
</evidence>
<dbReference type="GO" id="GO:0046872">
    <property type="term" value="F:metal ion binding"/>
    <property type="evidence" value="ECO:0007669"/>
    <property type="project" value="UniProtKB-KW"/>
</dbReference>
<dbReference type="PANTHER" id="PTHR32074">
    <property type="entry name" value="RNA DEMETHYLASE ALKBH5"/>
    <property type="match status" value="1"/>
</dbReference>
<feature type="region of interest" description="Disordered" evidence="6">
    <location>
        <begin position="140"/>
        <end position="160"/>
    </location>
</feature>
<dbReference type="AlphaFoldDB" id="A0AAW1P6C8"/>
<evidence type="ECO:0000256" key="3">
    <source>
        <dbReference type="ARBA" id="ARBA00022964"/>
    </source>
</evidence>
<evidence type="ECO:0000313" key="7">
    <source>
        <dbReference type="EMBL" id="KAK9806186.1"/>
    </source>
</evidence>
<dbReference type="GO" id="GO:0005634">
    <property type="term" value="C:nucleus"/>
    <property type="evidence" value="ECO:0007669"/>
    <property type="project" value="TreeGrafter"/>
</dbReference>
<comment type="similarity">
    <text evidence="1">Belongs to the alkB family.</text>
</comment>
<proteinExistence type="inferred from homology"/>
<keyword evidence="5" id="KW-0408">Iron</keyword>
<dbReference type="SUPFAM" id="SSF51197">
    <property type="entry name" value="Clavaminate synthase-like"/>
    <property type="match status" value="1"/>
</dbReference>
<dbReference type="GO" id="GO:0006397">
    <property type="term" value="P:mRNA processing"/>
    <property type="evidence" value="ECO:0007669"/>
    <property type="project" value="InterPro"/>
</dbReference>
<dbReference type="PANTHER" id="PTHR32074:SF2">
    <property type="entry name" value="RNA DEMETHYLASE ALKBH5"/>
    <property type="match status" value="1"/>
</dbReference>
<dbReference type="InterPro" id="IPR037151">
    <property type="entry name" value="AlkB-like_sf"/>
</dbReference>
<comment type="caution">
    <text evidence="7">The sequence shown here is derived from an EMBL/GenBank/DDBJ whole genome shotgun (WGS) entry which is preliminary data.</text>
</comment>
<evidence type="ECO:0000256" key="6">
    <source>
        <dbReference type="SAM" id="MobiDB-lite"/>
    </source>
</evidence>